<dbReference type="AlphaFoldDB" id="A0A5N6LYE6"/>
<dbReference type="Proteomes" id="UP000326396">
    <property type="component" value="Linkage Group LG8"/>
</dbReference>
<comment type="caution">
    <text evidence="1">The sequence shown here is derived from an EMBL/GenBank/DDBJ whole genome shotgun (WGS) entry which is preliminary data.</text>
</comment>
<evidence type="ECO:0000313" key="2">
    <source>
        <dbReference type="Proteomes" id="UP000326396"/>
    </source>
</evidence>
<proteinExistence type="predicted"/>
<organism evidence="1 2">
    <name type="scientific">Mikania micrantha</name>
    <name type="common">bitter vine</name>
    <dbReference type="NCBI Taxonomy" id="192012"/>
    <lineage>
        <taxon>Eukaryota</taxon>
        <taxon>Viridiplantae</taxon>
        <taxon>Streptophyta</taxon>
        <taxon>Embryophyta</taxon>
        <taxon>Tracheophyta</taxon>
        <taxon>Spermatophyta</taxon>
        <taxon>Magnoliopsida</taxon>
        <taxon>eudicotyledons</taxon>
        <taxon>Gunneridae</taxon>
        <taxon>Pentapetalae</taxon>
        <taxon>asterids</taxon>
        <taxon>campanulids</taxon>
        <taxon>Asterales</taxon>
        <taxon>Asteraceae</taxon>
        <taxon>Asteroideae</taxon>
        <taxon>Heliantheae alliance</taxon>
        <taxon>Eupatorieae</taxon>
        <taxon>Mikania</taxon>
    </lineage>
</organism>
<protein>
    <submittedName>
        <fullName evidence="1">Uncharacterized protein</fullName>
    </submittedName>
</protein>
<sequence>MSPLKYLMCQSHEGKFVILSHSSSPLHHCHPVSTTNLPPLHFTEPESPPPHLPVIKLSPFPSKQSNPNTPLPIPNPSDNPMLIIMVLFIFQRIGEPRLRLRVKHAGIEVFIRELVLEREGSVPGKMLGEGGDGGGGGATVNGDDTGFSTCYILSKEEERVKRRSELT</sequence>
<gene>
    <name evidence="1" type="ORF">E3N88_39099</name>
</gene>
<evidence type="ECO:0000313" key="1">
    <source>
        <dbReference type="EMBL" id="KAD2805722.1"/>
    </source>
</evidence>
<accession>A0A5N6LYE6</accession>
<name>A0A5N6LYE6_9ASTR</name>
<dbReference type="EMBL" id="SZYD01000018">
    <property type="protein sequence ID" value="KAD2805722.1"/>
    <property type="molecule type" value="Genomic_DNA"/>
</dbReference>
<reference evidence="1 2" key="1">
    <citation type="submission" date="2019-05" db="EMBL/GenBank/DDBJ databases">
        <title>Mikania micrantha, genome provides insights into the molecular mechanism of rapid growth.</title>
        <authorList>
            <person name="Liu B."/>
        </authorList>
    </citation>
    <scope>NUCLEOTIDE SEQUENCE [LARGE SCALE GENOMIC DNA]</scope>
    <source>
        <strain evidence="1">NLD-2019</strain>
        <tissue evidence="1">Leaf</tissue>
    </source>
</reference>
<keyword evidence="2" id="KW-1185">Reference proteome</keyword>